<dbReference type="InterPro" id="IPR000651">
    <property type="entry name" value="Ras-like_Gua-exchang_fac_N"/>
</dbReference>
<feature type="compositionally biased region" description="Low complexity" evidence="3">
    <location>
        <begin position="477"/>
        <end position="488"/>
    </location>
</feature>
<feature type="compositionally biased region" description="Polar residues" evidence="3">
    <location>
        <begin position="250"/>
        <end position="289"/>
    </location>
</feature>
<evidence type="ECO:0008006" key="8">
    <source>
        <dbReference type="Google" id="ProtNLM"/>
    </source>
</evidence>
<reference evidence="6 7" key="1">
    <citation type="submission" date="2018-11" db="EMBL/GenBank/DDBJ databases">
        <title>Genome assembly of Steccherinum ochraceum LE-BIN_3174, the white-rot fungus of the Steccherinaceae family (The Residual Polyporoid clade, Polyporales, Basidiomycota).</title>
        <authorList>
            <person name="Fedorova T.V."/>
            <person name="Glazunova O.A."/>
            <person name="Landesman E.O."/>
            <person name="Moiseenko K.V."/>
            <person name="Psurtseva N.V."/>
            <person name="Savinova O.S."/>
            <person name="Shakhova N.V."/>
            <person name="Tyazhelova T.V."/>
            <person name="Vasina D.V."/>
        </authorList>
    </citation>
    <scope>NUCLEOTIDE SEQUENCE [LARGE SCALE GENOMIC DNA]</scope>
    <source>
        <strain evidence="6 7">LE-BIN_3174</strain>
    </source>
</reference>
<dbReference type="CDD" id="cd06224">
    <property type="entry name" value="REM"/>
    <property type="match status" value="1"/>
</dbReference>
<feature type="compositionally biased region" description="Low complexity" evidence="3">
    <location>
        <begin position="1415"/>
        <end position="1485"/>
    </location>
</feature>
<feature type="region of interest" description="Disordered" evidence="3">
    <location>
        <begin position="460"/>
        <end position="488"/>
    </location>
</feature>
<feature type="region of interest" description="Disordered" evidence="3">
    <location>
        <begin position="1286"/>
        <end position="1752"/>
    </location>
</feature>
<evidence type="ECO:0000259" key="4">
    <source>
        <dbReference type="PROSITE" id="PS50009"/>
    </source>
</evidence>
<evidence type="ECO:0000256" key="1">
    <source>
        <dbReference type="ARBA" id="ARBA00022658"/>
    </source>
</evidence>
<evidence type="ECO:0000313" key="6">
    <source>
        <dbReference type="EMBL" id="TCD60379.1"/>
    </source>
</evidence>
<feature type="compositionally biased region" description="Basic and acidic residues" evidence="3">
    <location>
        <begin position="1374"/>
        <end position="1387"/>
    </location>
</feature>
<feature type="compositionally biased region" description="Polar residues" evidence="3">
    <location>
        <begin position="191"/>
        <end position="203"/>
    </location>
</feature>
<dbReference type="PROSITE" id="PS50009">
    <property type="entry name" value="RASGEF_CAT"/>
    <property type="match status" value="1"/>
</dbReference>
<dbReference type="SMART" id="SM00147">
    <property type="entry name" value="RasGEF"/>
    <property type="match status" value="1"/>
</dbReference>
<feature type="compositionally biased region" description="Low complexity" evidence="3">
    <location>
        <begin position="1348"/>
        <end position="1357"/>
    </location>
</feature>
<gene>
    <name evidence="6" type="ORF">EIP91_010251</name>
</gene>
<dbReference type="PANTHER" id="PTHR23113">
    <property type="entry name" value="GUANINE NUCLEOTIDE EXCHANGE FACTOR"/>
    <property type="match status" value="1"/>
</dbReference>
<feature type="region of interest" description="Disordered" evidence="3">
    <location>
        <begin position="709"/>
        <end position="803"/>
    </location>
</feature>
<keyword evidence="1 2" id="KW-0344">Guanine-nucleotide releasing factor</keyword>
<feature type="domain" description="N-terminal Ras-GEF" evidence="5">
    <location>
        <begin position="846"/>
        <end position="976"/>
    </location>
</feature>
<comment type="caution">
    <text evidence="6">The sequence shown here is derived from an EMBL/GenBank/DDBJ whole genome shotgun (WGS) entry which is preliminary data.</text>
</comment>
<proteinExistence type="predicted"/>
<name>A0A4R0R8R6_9APHY</name>
<feature type="compositionally biased region" description="Polar residues" evidence="3">
    <location>
        <begin position="170"/>
        <end position="180"/>
    </location>
</feature>
<dbReference type="GO" id="GO:0007265">
    <property type="term" value="P:Ras protein signal transduction"/>
    <property type="evidence" value="ECO:0007669"/>
    <property type="project" value="TreeGrafter"/>
</dbReference>
<dbReference type="SMART" id="SM00229">
    <property type="entry name" value="RasGEFN"/>
    <property type="match status" value="1"/>
</dbReference>
<feature type="compositionally biased region" description="Polar residues" evidence="3">
    <location>
        <begin position="773"/>
        <end position="803"/>
    </location>
</feature>
<keyword evidence="7" id="KW-1185">Reference proteome</keyword>
<feature type="compositionally biased region" description="Basic and acidic residues" evidence="3">
    <location>
        <begin position="1681"/>
        <end position="1694"/>
    </location>
</feature>
<dbReference type="Pfam" id="PF00617">
    <property type="entry name" value="RasGEF"/>
    <property type="match status" value="1"/>
</dbReference>
<dbReference type="InterPro" id="IPR008937">
    <property type="entry name" value="Ras-like_GEF"/>
</dbReference>
<feature type="region of interest" description="Disordered" evidence="3">
    <location>
        <begin position="667"/>
        <end position="692"/>
    </location>
</feature>
<dbReference type="PROSITE" id="PS50212">
    <property type="entry name" value="RASGEF_NTER"/>
    <property type="match status" value="1"/>
</dbReference>
<feature type="compositionally biased region" description="Polar residues" evidence="3">
    <location>
        <begin position="1405"/>
        <end position="1414"/>
    </location>
</feature>
<dbReference type="Proteomes" id="UP000292702">
    <property type="component" value="Unassembled WGS sequence"/>
</dbReference>
<accession>A0A4R0R8R6</accession>
<dbReference type="EMBL" id="RWJN01000607">
    <property type="protein sequence ID" value="TCD60379.1"/>
    <property type="molecule type" value="Genomic_DNA"/>
</dbReference>
<dbReference type="InterPro" id="IPR036964">
    <property type="entry name" value="RASGEF_cat_dom_sf"/>
</dbReference>
<feature type="compositionally biased region" description="Acidic residues" evidence="3">
    <location>
        <begin position="1638"/>
        <end position="1648"/>
    </location>
</feature>
<dbReference type="CDD" id="cd00155">
    <property type="entry name" value="RasGEF"/>
    <property type="match status" value="1"/>
</dbReference>
<dbReference type="GO" id="GO:0005085">
    <property type="term" value="F:guanyl-nucleotide exchange factor activity"/>
    <property type="evidence" value="ECO:0007669"/>
    <property type="project" value="UniProtKB-KW"/>
</dbReference>
<feature type="compositionally biased region" description="Polar residues" evidence="3">
    <location>
        <begin position="1559"/>
        <end position="1586"/>
    </location>
</feature>
<dbReference type="InterPro" id="IPR001895">
    <property type="entry name" value="RASGEF_cat_dom"/>
</dbReference>
<feature type="compositionally biased region" description="Pro residues" evidence="3">
    <location>
        <begin position="1390"/>
        <end position="1402"/>
    </location>
</feature>
<organism evidence="6 7">
    <name type="scientific">Steccherinum ochraceum</name>
    <dbReference type="NCBI Taxonomy" id="92696"/>
    <lineage>
        <taxon>Eukaryota</taxon>
        <taxon>Fungi</taxon>
        <taxon>Dikarya</taxon>
        <taxon>Basidiomycota</taxon>
        <taxon>Agaricomycotina</taxon>
        <taxon>Agaricomycetes</taxon>
        <taxon>Polyporales</taxon>
        <taxon>Steccherinaceae</taxon>
        <taxon>Steccherinum</taxon>
    </lineage>
</organism>
<feature type="region of interest" description="Disordered" evidence="3">
    <location>
        <begin position="122"/>
        <end position="289"/>
    </location>
</feature>
<feature type="compositionally biased region" description="Basic and acidic residues" evidence="3">
    <location>
        <begin position="1321"/>
        <end position="1330"/>
    </location>
</feature>
<evidence type="ECO:0000259" key="5">
    <source>
        <dbReference type="PROSITE" id="PS50212"/>
    </source>
</evidence>
<dbReference type="GO" id="GO:0005886">
    <property type="term" value="C:plasma membrane"/>
    <property type="evidence" value="ECO:0007669"/>
    <property type="project" value="TreeGrafter"/>
</dbReference>
<feature type="compositionally biased region" description="Polar residues" evidence="3">
    <location>
        <begin position="1311"/>
        <end position="1320"/>
    </location>
</feature>
<feature type="compositionally biased region" description="Polar residues" evidence="3">
    <location>
        <begin position="133"/>
        <end position="142"/>
    </location>
</feature>
<feature type="domain" description="Ras-GEF" evidence="4">
    <location>
        <begin position="1010"/>
        <end position="1247"/>
    </location>
</feature>
<feature type="region of interest" description="Disordered" evidence="3">
    <location>
        <begin position="1776"/>
        <end position="1797"/>
    </location>
</feature>
<dbReference type="SUPFAM" id="SSF48366">
    <property type="entry name" value="Ras GEF"/>
    <property type="match status" value="1"/>
</dbReference>
<evidence type="ECO:0000256" key="3">
    <source>
        <dbReference type="SAM" id="MobiDB-lite"/>
    </source>
</evidence>
<dbReference type="InterPro" id="IPR023578">
    <property type="entry name" value="Ras_GEF_dom_sf"/>
</dbReference>
<sequence length="1797" mass="194932">MMHSRPLSPLQLDTSIGDWIDGDADIYPAQSQRLNDHVVSGANGGITPFLDGSWVPEVAQDGQTYYRHNTNRAHLQRLALHPAEEEIPTSCSPPYTSPVQTSAPTDFSAGILRALDAIPEDAGSRSPEMWASPGSTGSSSHRFMSPVDRQRQVSWDYTDADAPPPYTPTQRHPSMSPATPSLSSGSLSGLNTPMSQFSMLSGSPPQPRHRSTSSVELLSEGLPSPEGSRTASRKRSASSAGLSRQAANLGHTQTRPTRQLPVLSTTSFDPISPTQSEDAPTFLQGSVSSSQQESPMALFARIRKSINVLSEYIHSVGPTGQLRYGKVNERVTAIVEAVKVLLYVTAMPIEDGWYDTIPDQVRQACLPRYVAGRVRASYWGVIGTLSSLVTTTIALQHDPALTIDDSRLLTTLPDLEAATREFIKEVQRAQQEGYRSASGNGSHSCIKSYRGSFLMPEGGVESPGAGSAGSWKGLGYTQSQNSQGQTSGHNAVLRDLDASVVSELVALVGPIERKLLGLVTSSSSAHRKSGRLQSEGQSISSKLARLLQFLGRLDVTRHDVHPKVAQRGEVAERRHLIRTLEAAMQALYDDSAVFLTTVQSSGSLEALGSSSSRSDPMGALVTAIMANLSLTISTLKSLVAISDDYSGAAGLLAIPEAAAFTRSSSLAFSGDGTLPTDPDSSIERPQKDEDGPEDIIDFEMAMFKTRPPININTFGVGSPRHTPSNSGTSSTLQVPTWSSSSSLPTNGEERSTSSSPLRPVTPPNQVSRRHLHTPSSATIDSDISAESSPTLQSPENSVTKSPQRATKLFQILGRDAPRHYIDSMNTDAKPWYLRPTYVQSEIRIEPNGEVTAGTRTALVERLTAHDHGDPAFNKDFLLTFKSFMTVNELFEMLIERYWIPAPDGLSADELKEWTTLKQHVIRTRVLNTLKSMVVDEDILEQSDMHILDTIKHFITTREVFQSKAAKQILPLIERLERGSKAKVKTSHAPMVAPPSPIVPKSRELKVIDVDPLEMARQLTLMESALYKKVRLAECLQRVREPTSDKSKDSIAAVIRLNTKLINWVVESILSRPDTRKRGQVIKHFINVADRLRVLQNFSSMFAIVSALNKSEIRRLTRSWDQVSQRTLTLFSACENMMDPQKNFNNYWTALENITPPCIPFFGRYLSTLTFINDGAKDNLSKGQMINFRKRQKAAGVIRDIKKWQSRSYNFQSVAQILGFLEASLDKYVEGVDYDDQWWRLSLEREPREVQDSNTGERFTRLLQQSGLPLPDERPRQSVANLIGRFEQQTKRQSLTGTPPPPLLPSGPLIPRTSSVASHSTGDSEKEEKRQWPPPSKATVASDVPEIPRPSVVTASPPAAAPEPIVPESTPAVKKVVESKPAEPEKVPQPETAPAPVPVPVPKPTISQVPRSQPGTPSKPKATAAAKPTAKATRTPAKSPPTSFHGAVSSSASTPPSQAKPSPSASARAAAAATRPRPSSSASHRPPMTPKTPVTPARSKTPSLTRPKTPASAPKTPSSGLFAPTAASLARARNAPSPVPTPARRPSLDPNAVVERLSKPTASSISKARTATLNTPPKGNASKTTTRGGAPVKAATRGTAKPKTAATRGVKKAADTPKVEGSSEEQVISEPEEHHPEIESEQSEVEESQEVVVEREREGSATTSATLVETVPATQEPEELEILEKAVVHDEPEEHEHEEDEAAVTHEETTPEASAEDVAAVEEADVEAEVEELESVDPATTSHAPDVFAAEPQDDLHDIINMLEAKPLISSQLVTETTPAPAKSLHVDIDEIPDIDED</sequence>
<dbReference type="STRING" id="92696.A0A4R0R8R6"/>
<dbReference type="OrthoDB" id="546434at2759"/>
<dbReference type="Gene3D" id="1.10.840.10">
    <property type="entry name" value="Ras guanine-nucleotide exchange factors catalytic domain"/>
    <property type="match status" value="1"/>
</dbReference>
<dbReference type="PANTHER" id="PTHR23113:SF368">
    <property type="entry name" value="CELL DIVISION CONTROL PROTEIN 25"/>
    <property type="match status" value="1"/>
</dbReference>
<dbReference type="Gene3D" id="1.20.870.10">
    <property type="entry name" value="Son of sevenless (SoS) protein Chain: S domain 1"/>
    <property type="match status" value="1"/>
</dbReference>
<feature type="compositionally biased region" description="Polar residues" evidence="3">
    <location>
        <begin position="710"/>
        <end position="745"/>
    </location>
</feature>
<dbReference type="Pfam" id="PF00618">
    <property type="entry name" value="RasGEF_N"/>
    <property type="match status" value="1"/>
</dbReference>
<feature type="compositionally biased region" description="Acidic residues" evidence="3">
    <location>
        <begin position="1718"/>
        <end position="1734"/>
    </location>
</feature>
<evidence type="ECO:0000313" key="7">
    <source>
        <dbReference type="Proteomes" id="UP000292702"/>
    </source>
</evidence>
<feature type="compositionally biased region" description="Low complexity" evidence="3">
    <location>
        <begin position="181"/>
        <end position="190"/>
    </location>
</feature>
<evidence type="ECO:0000256" key="2">
    <source>
        <dbReference type="PROSITE-ProRule" id="PRU00168"/>
    </source>
</evidence>
<protein>
    <recommendedName>
        <fullName evidence="8">Ras GEF</fullName>
    </recommendedName>
</protein>